<protein>
    <recommendedName>
        <fullName evidence="3">HTH LytTR-type domain-containing protein</fullName>
    </recommendedName>
</protein>
<organism evidence="1 2">
    <name type="scientific">Paenibacillus ferrarius</name>
    <dbReference type="NCBI Taxonomy" id="1469647"/>
    <lineage>
        <taxon>Bacteria</taxon>
        <taxon>Bacillati</taxon>
        <taxon>Bacillota</taxon>
        <taxon>Bacilli</taxon>
        <taxon>Bacillales</taxon>
        <taxon>Paenibacillaceae</taxon>
        <taxon>Paenibacillus</taxon>
    </lineage>
</organism>
<dbReference type="Gene3D" id="2.40.50.1020">
    <property type="entry name" value="LytTr DNA-binding domain"/>
    <property type="match status" value="1"/>
</dbReference>
<accession>A0A1V4H8V0</accession>
<evidence type="ECO:0000313" key="1">
    <source>
        <dbReference type="EMBL" id="OPH47588.1"/>
    </source>
</evidence>
<comment type="caution">
    <text evidence="1">The sequence shown here is derived from an EMBL/GenBank/DDBJ whole genome shotgun (WGS) entry which is preliminary data.</text>
</comment>
<gene>
    <name evidence="1" type="ORF">BC351_10375</name>
</gene>
<dbReference type="Proteomes" id="UP000190626">
    <property type="component" value="Unassembled WGS sequence"/>
</dbReference>
<keyword evidence="2" id="KW-1185">Reference proteome</keyword>
<evidence type="ECO:0008006" key="3">
    <source>
        <dbReference type="Google" id="ProtNLM"/>
    </source>
</evidence>
<name>A0A1V4H8V0_9BACL</name>
<dbReference type="RefSeq" id="WP_079420195.1">
    <property type="nucleotide sequence ID" value="NZ_MBTG01000056.1"/>
</dbReference>
<dbReference type="STRING" id="1469647.BC351_10375"/>
<dbReference type="EMBL" id="MBTG01000056">
    <property type="protein sequence ID" value="OPH47588.1"/>
    <property type="molecule type" value="Genomic_DNA"/>
</dbReference>
<dbReference type="AlphaFoldDB" id="A0A1V4H8V0"/>
<reference evidence="2" key="1">
    <citation type="submission" date="2016-07" db="EMBL/GenBank/DDBJ databases">
        <authorList>
            <person name="Florea S."/>
            <person name="Webb J.S."/>
            <person name="Jaromczyk J."/>
            <person name="Schardl C.L."/>
        </authorList>
    </citation>
    <scope>NUCLEOTIDE SEQUENCE [LARGE SCALE GENOMIC DNA]</scope>
    <source>
        <strain evidence="2">CY1</strain>
    </source>
</reference>
<sequence>MLQRLTELLNQLRSSDVEEEVIEDIANIINDRKTLLVTNEKTKVAEWLPINEILYVECTRTTKAVITTKTDTYIYVHKEIDIIEMLTQMKNFVVAHSKVLINMDKVLYYDSFKYWAVFSEEFSDSKDLIFTQVYAKFIDSALKPALGKEKDISDMKTLSATKINVLLH</sequence>
<evidence type="ECO:0000313" key="2">
    <source>
        <dbReference type="Proteomes" id="UP000190626"/>
    </source>
</evidence>
<proteinExistence type="predicted"/>